<feature type="transmembrane region" description="Helical" evidence="2">
    <location>
        <begin position="97"/>
        <end position="130"/>
    </location>
</feature>
<keyword evidence="2" id="KW-1133">Transmembrane helix</keyword>
<keyword evidence="4" id="KW-1185">Reference proteome</keyword>
<keyword evidence="2" id="KW-0812">Transmembrane</keyword>
<reference evidence="3 4" key="1">
    <citation type="journal article" date="2019" name="Emerg. Microbes Infect.">
        <title>Comprehensive subspecies identification of 175 nontuberculous mycobacteria species based on 7547 genomic profiles.</title>
        <authorList>
            <person name="Matsumoto Y."/>
            <person name="Kinjo T."/>
            <person name="Motooka D."/>
            <person name="Nabeya D."/>
            <person name="Jung N."/>
            <person name="Uechi K."/>
            <person name="Horii T."/>
            <person name="Iida T."/>
            <person name="Fujita J."/>
            <person name="Nakamura S."/>
        </authorList>
    </citation>
    <scope>NUCLEOTIDE SEQUENCE [LARGE SCALE GENOMIC DNA]</scope>
    <source>
        <strain evidence="3 4">JCM 18439</strain>
    </source>
</reference>
<keyword evidence="2" id="KW-0472">Membrane</keyword>
<protein>
    <submittedName>
        <fullName evidence="3">Membrane protein</fullName>
    </submittedName>
</protein>
<dbReference type="Proteomes" id="UP000466431">
    <property type="component" value="Chromosome"/>
</dbReference>
<evidence type="ECO:0000313" key="4">
    <source>
        <dbReference type="Proteomes" id="UP000466431"/>
    </source>
</evidence>
<dbReference type="AlphaFoldDB" id="A0A7I7RDE4"/>
<feature type="transmembrane region" description="Helical" evidence="2">
    <location>
        <begin position="39"/>
        <end position="58"/>
    </location>
</feature>
<proteinExistence type="predicted"/>
<evidence type="ECO:0000313" key="3">
    <source>
        <dbReference type="EMBL" id="BBY41885.1"/>
    </source>
</evidence>
<dbReference type="Pfam" id="PF14017">
    <property type="entry name" value="DUF4233"/>
    <property type="match status" value="1"/>
</dbReference>
<feature type="transmembrane region" description="Helical" evidence="2">
    <location>
        <begin position="65"/>
        <end position="85"/>
    </location>
</feature>
<name>A0A7I7RDE4_MYCCF</name>
<feature type="compositionally biased region" description="Polar residues" evidence="1">
    <location>
        <begin position="1"/>
        <end position="11"/>
    </location>
</feature>
<dbReference type="KEGG" id="mcee:MCEL_01800"/>
<feature type="region of interest" description="Disordered" evidence="1">
    <location>
        <begin position="1"/>
        <end position="28"/>
    </location>
</feature>
<organism evidence="3 4">
    <name type="scientific">Mycolicibacterium celeriflavum</name>
    <name type="common">Mycobacterium celeriflavum</name>
    <dbReference type="NCBI Taxonomy" id="1249101"/>
    <lineage>
        <taxon>Bacteria</taxon>
        <taxon>Bacillati</taxon>
        <taxon>Actinomycetota</taxon>
        <taxon>Actinomycetes</taxon>
        <taxon>Mycobacteriales</taxon>
        <taxon>Mycobacteriaceae</taxon>
        <taxon>Mycolicibacterium</taxon>
    </lineage>
</organism>
<sequence>MTEPAPQQQPDPNVAGSAAPDPNVAGSAAPDPWRSFRGVMAGTLILEAIVVLLALPVVGRVGGGLTAVSGGYLVGLAVVLVLLAGVQGKSWAIWVNLFMQVVLIAGVVVHGAIGFIGVVFLVVWLVIAYLRAEVLRRQKRGLLPGQQQRPPE</sequence>
<evidence type="ECO:0000256" key="1">
    <source>
        <dbReference type="SAM" id="MobiDB-lite"/>
    </source>
</evidence>
<evidence type="ECO:0000256" key="2">
    <source>
        <dbReference type="SAM" id="Phobius"/>
    </source>
</evidence>
<accession>A0A7I7RDE4</accession>
<dbReference type="EMBL" id="AP022591">
    <property type="protein sequence ID" value="BBY41885.1"/>
    <property type="molecule type" value="Genomic_DNA"/>
</dbReference>
<dbReference type="InterPro" id="IPR025327">
    <property type="entry name" value="DUF4233"/>
</dbReference>
<gene>
    <name evidence="3" type="ORF">MCEL_01800</name>
</gene>